<dbReference type="EMBL" id="HG992987">
    <property type="protein sequence ID" value="CAE7217236.1"/>
    <property type="molecule type" value="Genomic_DNA"/>
</dbReference>
<gene>
    <name evidence="1" type="ORF">PTTW11_10932</name>
</gene>
<dbReference type="AlphaFoldDB" id="A0A6S6WEW2"/>
<protein>
    <submittedName>
        <fullName evidence="1">Ankyrin repeat protein</fullName>
    </submittedName>
</protein>
<evidence type="ECO:0000313" key="1">
    <source>
        <dbReference type="EMBL" id="CAE7217236.1"/>
    </source>
</evidence>
<evidence type="ECO:0000313" key="2">
    <source>
        <dbReference type="Proteomes" id="UP000472372"/>
    </source>
</evidence>
<dbReference type="SUPFAM" id="SSF48403">
    <property type="entry name" value="Ankyrin repeat"/>
    <property type="match status" value="1"/>
</dbReference>
<dbReference type="Proteomes" id="UP000472372">
    <property type="component" value="Chromosome 11"/>
</dbReference>
<dbReference type="PANTHER" id="PTHR24127">
    <property type="entry name" value="ANKYRIN REPEAT AND EF-HAND DOMAIN-CONTAINING PROTEIN 1"/>
    <property type="match status" value="1"/>
</dbReference>
<reference evidence="1" key="1">
    <citation type="submission" date="2021-02" db="EMBL/GenBank/DDBJ databases">
        <authorList>
            <person name="Syme A R."/>
            <person name="Syme A R."/>
            <person name="Moolhuijzen P."/>
        </authorList>
    </citation>
    <scope>NUCLEOTIDE SEQUENCE</scope>
    <source>
        <strain evidence="1">W1-1</strain>
    </source>
</reference>
<dbReference type="InterPro" id="IPR036770">
    <property type="entry name" value="Ankyrin_rpt-contain_sf"/>
</dbReference>
<dbReference type="PROSITE" id="PS50297">
    <property type="entry name" value="ANK_REP_REGION"/>
    <property type="match status" value="1"/>
</dbReference>
<name>A0A6S6WEW2_9PLEO</name>
<dbReference type="SMART" id="SM00248">
    <property type="entry name" value="ANK"/>
    <property type="match status" value="5"/>
</dbReference>
<dbReference type="PROSITE" id="PS50088">
    <property type="entry name" value="ANK_REPEAT"/>
    <property type="match status" value="1"/>
</dbReference>
<accession>A0A6S6WEW2</accession>
<dbReference type="Gene3D" id="1.25.40.20">
    <property type="entry name" value="Ankyrin repeat-containing domain"/>
    <property type="match status" value="2"/>
</dbReference>
<sequence length="284" mass="32020">MASPTALPPVPPPVKTTSPPPIEITTLARICRIGDLDDDAVNRSFHDDLESFERKGHRLLELWPVLFSAVRYARPQIIKLLFSRGLAMNQMYIKQAIQTRSKDVFQAFIESGWDVNKPWVNFHPPVLACFVDDIDFTQWFLDRGADPDAQCFLDITPLSFAVRSAEIPVINLLLDRGSIHKGQLVHHAVERSENVIEVLQILIARGASINQVQYSEHLQSWGHEHFKGLGTPLHRAVELGRGDVVEFLLKMGADRDVKDTKGRTPLDVAREVGDEELVRLLEPV</sequence>
<proteinExistence type="predicted"/>
<dbReference type="PANTHER" id="PTHR24127:SF1">
    <property type="entry name" value="ANKYRIN REPEAT AND EF-HAND DOMAIN-CONTAINING PROTEIN 1"/>
    <property type="match status" value="1"/>
</dbReference>
<dbReference type="InterPro" id="IPR002110">
    <property type="entry name" value="Ankyrin_rpt"/>
</dbReference>
<dbReference type="InterPro" id="IPR052801">
    <property type="entry name" value="Ankyrin-EF-hand"/>
</dbReference>
<dbReference type="Pfam" id="PF12796">
    <property type="entry name" value="Ank_2"/>
    <property type="match status" value="1"/>
</dbReference>
<organism evidence="1 2">
    <name type="scientific">Pyrenophora teres f. teres</name>
    <dbReference type="NCBI Taxonomy" id="97479"/>
    <lineage>
        <taxon>Eukaryota</taxon>
        <taxon>Fungi</taxon>
        <taxon>Dikarya</taxon>
        <taxon>Ascomycota</taxon>
        <taxon>Pezizomycotina</taxon>
        <taxon>Dothideomycetes</taxon>
        <taxon>Pleosporomycetidae</taxon>
        <taxon>Pleosporales</taxon>
        <taxon>Pleosporineae</taxon>
        <taxon>Pleosporaceae</taxon>
        <taxon>Pyrenophora</taxon>
    </lineage>
</organism>